<evidence type="ECO:0000256" key="1">
    <source>
        <dbReference type="ARBA" id="ARBA00004496"/>
    </source>
</evidence>
<dbReference type="GO" id="GO:0000917">
    <property type="term" value="P:division septum assembly"/>
    <property type="evidence" value="ECO:0007669"/>
    <property type="project" value="UniProtKB-KW"/>
</dbReference>
<dbReference type="GO" id="GO:0030428">
    <property type="term" value="C:cell septum"/>
    <property type="evidence" value="ECO:0007669"/>
    <property type="project" value="TreeGrafter"/>
</dbReference>
<comment type="subcellular location">
    <subcellularLocation>
        <location evidence="1">Cytoplasm</location>
    </subcellularLocation>
</comment>
<keyword evidence="6" id="KW-0131">Cell cycle</keyword>
<organism evidence="11 12">
    <name type="scientific">Halalkalibacillus sediminis</name>
    <dbReference type="NCBI Taxonomy" id="2018042"/>
    <lineage>
        <taxon>Bacteria</taxon>
        <taxon>Bacillati</taxon>
        <taxon>Bacillota</taxon>
        <taxon>Bacilli</taxon>
        <taxon>Bacillales</taxon>
        <taxon>Bacillaceae</taxon>
        <taxon>Halalkalibacillus</taxon>
    </lineage>
</organism>
<evidence type="ECO:0000256" key="8">
    <source>
        <dbReference type="ARBA" id="ARBA00026068"/>
    </source>
</evidence>
<dbReference type="NCBIfam" id="NF010724">
    <property type="entry name" value="PRK14126.1"/>
    <property type="match status" value="1"/>
</dbReference>
<dbReference type="GO" id="GO:0043093">
    <property type="term" value="P:FtsZ-dependent cytokinesis"/>
    <property type="evidence" value="ECO:0007669"/>
    <property type="project" value="TreeGrafter"/>
</dbReference>
<accession>A0A2I0QY17</accession>
<keyword evidence="3" id="KW-0963">Cytoplasm</keyword>
<feature type="region of interest" description="Disordered" evidence="10">
    <location>
        <begin position="78"/>
        <end position="107"/>
    </location>
</feature>
<evidence type="ECO:0000256" key="7">
    <source>
        <dbReference type="ARBA" id="ARBA00024910"/>
    </source>
</evidence>
<feature type="compositionally biased region" description="Polar residues" evidence="10">
    <location>
        <begin position="78"/>
        <end position="97"/>
    </location>
</feature>
<dbReference type="EMBL" id="PJNH01000001">
    <property type="protein sequence ID" value="PKR79236.1"/>
    <property type="molecule type" value="Genomic_DNA"/>
</dbReference>
<gene>
    <name evidence="11" type="ORF">CEY16_05720</name>
</gene>
<evidence type="ECO:0000256" key="5">
    <source>
        <dbReference type="ARBA" id="ARBA00023210"/>
    </source>
</evidence>
<evidence type="ECO:0000256" key="4">
    <source>
        <dbReference type="ARBA" id="ARBA00022618"/>
    </source>
</evidence>
<evidence type="ECO:0000256" key="6">
    <source>
        <dbReference type="ARBA" id="ARBA00023306"/>
    </source>
</evidence>
<comment type="function">
    <text evidence="7">Activator of cell division through the inhibition of FtsZ GTPase activity, therefore promoting FtsZ assembly into bundles of protofilaments necessary for the formation of the division Z ring. It is recruited early at mid-cell but it is not essential for cell division.</text>
</comment>
<feature type="compositionally biased region" description="Basic and acidic residues" evidence="10">
    <location>
        <begin position="98"/>
        <end position="107"/>
    </location>
</feature>
<evidence type="ECO:0000256" key="3">
    <source>
        <dbReference type="ARBA" id="ARBA00022490"/>
    </source>
</evidence>
<dbReference type="InterPro" id="IPR007838">
    <property type="entry name" value="Cell_div_ZapA-like"/>
</dbReference>
<dbReference type="OrthoDB" id="9808604at2"/>
<sequence>MSQNGKSKITVEIHNRKYTVVGEESSDHIKKVASMVDQKMDEIRHAKPSIDSAQLAVLTALNTMNDYMKLKEDYNHLKQQQSFNQKSMNNNTNQKQFNYKDRKEDRR</sequence>
<dbReference type="PANTHER" id="PTHR34981:SF1">
    <property type="entry name" value="CELL DIVISION PROTEIN ZAPA"/>
    <property type="match status" value="1"/>
</dbReference>
<keyword evidence="5" id="KW-0717">Septation</keyword>
<comment type="caution">
    <text evidence="11">The sequence shown here is derived from an EMBL/GenBank/DDBJ whole genome shotgun (WGS) entry which is preliminary data.</text>
</comment>
<evidence type="ECO:0000256" key="9">
    <source>
        <dbReference type="ARBA" id="ARBA00033158"/>
    </source>
</evidence>
<keyword evidence="4 11" id="KW-0132">Cell division</keyword>
<dbReference type="RefSeq" id="WP_101330980.1">
    <property type="nucleotide sequence ID" value="NZ_PJNH01000001.1"/>
</dbReference>
<comment type="subunit">
    <text evidence="8">Homodimer. Interacts with FtsZ.</text>
</comment>
<dbReference type="Pfam" id="PF05164">
    <property type="entry name" value="ZapA"/>
    <property type="match status" value="1"/>
</dbReference>
<dbReference type="Gene3D" id="6.10.250.790">
    <property type="match status" value="1"/>
</dbReference>
<protein>
    <recommendedName>
        <fullName evidence="2">Cell division protein ZapA</fullName>
    </recommendedName>
    <alternativeName>
        <fullName evidence="9">Z ring-associated protein ZapA</fullName>
    </alternativeName>
</protein>
<dbReference type="PANTHER" id="PTHR34981">
    <property type="entry name" value="CELL DIVISION PROTEIN ZAPA"/>
    <property type="match status" value="1"/>
</dbReference>
<dbReference type="GO" id="GO:0000921">
    <property type="term" value="P:septin ring assembly"/>
    <property type="evidence" value="ECO:0007669"/>
    <property type="project" value="TreeGrafter"/>
</dbReference>
<dbReference type="AlphaFoldDB" id="A0A2I0QY17"/>
<dbReference type="GO" id="GO:0005829">
    <property type="term" value="C:cytosol"/>
    <property type="evidence" value="ECO:0007669"/>
    <property type="project" value="TreeGrafter"/>
</dbReference>
<evidence type="ECO:0000256" key="10">
    <source>
        <dbReference type="SAM" id="MobiDB-lite"/>
    </source>
</evidence>
<evidence type="ECO:0000313" key="11">
    <source>
        <dbReference type="EMBL" id="PKR79236.1"/>
    </source>
</evidence>
<dbReference type="InterPro" id="IPR036192">
    <property type="entry name" value="Cell_div_ZapA-like_sf"/>
</dbReference>
<evidence type="ECO:0000256" key="2">
    <source>
        <dbReference type="ARBA" id="ARBA00015195"/>
    </source>
</evidence>
<dbReference type="SUPFAM" id="SSF102829">
    <property type="entry name" value="Cell division protein ZapA-like"/>
    <property type="match status" value="1"/>
</dbReference>
<proteinExistence type="predicted"/>
<dbReference type="Proteomes" id="UP000243524">
    <property type="component" value="Unassembled WGS sequence"/>
</dbReference>
<dbReference type="GO" id="GO:0032153">
    <property type="term" value="C:cell division site"/>
    <property type="evidence" value="ECO:0007669"/>
    <property type="project" value="TreeGrafter"/>
</dbReference>
<dbReference type="InterPro" id="IPR053712">
    <property type="entry name" value="Bac_CellDiv_Activator"/>
</dbReference>
<reference evidence="11 12" key="1">
    <citation type="submission" date="2017-06" db="EMBL/GenBank/DDBJ databases">
        <title>the draft geome sequence of Illustriluteabacillus marina B3227.</title>
        <authorList>
            <person name="He R.-H."/>
            <person name="Du Z.-J."/>
        </authorList>
    </citation>
    <scope>NUCLEOTIDE SEQUENCE [LARGE SCALE GENOMIC DNA]</scope>
    <source>
        <strain evidence="11 12">B3227</strain>
    </source>
</reference>
<name>A0A2I0QY17_9BACI</name>
<evidence type="ECO:0000313" key="12">
    <source>
        <dbReference type="Proteomes" id="UP000243524"/>
    </source>
</evidence>
<keyword evidence="12" id="KW-1185">Reference proteome</keyword>